<dbReference type="EMBL" id="CP151501">
    <property type="protein sequence ID" value="WZN59058.1"/>
    <property type="molecule type" value="Genomic_DNA"/>
</dbReference>
<accession>A0A7S3FMJ2</accession>
<dbReference type="EMBL" id="HBHZ01001940">
    <property type="protein sequence ID" value="CAE0188444.1"/>
    <property type="molecule type" value="Transcribed_RNA"/>
</dbReference>
<protein>
    <submittedName>
        <fullName evidence="6">Plastid lipid-associated fibrillin</fullName>
    </submittedName>
</protein>
<reference evidence="4" key="1">
    <citation type="submission" date="2021-01" db="EMBL/GenBank/DDBJ databases">
        <authorList>
            <person name="Corre E."/>
            <person name="Pelletier E."/>
            <person name="Niang G."/>
            <person name="Scheremetjew M."/>
            <person name="Finn R."/>
            <person name="Kale V."/>
            <person name="Holt S."/>
            <person name="Cochrane G."/>
            <person name="Meng A."/>
            <person name="Brown T."/>
            <person name="Cohen L."/>
        </authorList>
    </citation>
    <scope>NUCLEOTIDE SEQUENCE</scope>
    <source>
        <strain evidence="4">RCC1871</strain>
    </source>
</reference>
<keyword evidence="7" id="KW-1185">Reference proteome</keyword>
<dbReference type="Pfam" id="PF04755">
    <property type="entry name" value="PAP_fibrillin"/>
    <property type="match status" value="1"/>
</dbReference>
<dbReference type="InterPro" id="IPR006843">
    <property type="entry name" value="PAP/fibrillin_dom"/>
</dbReference>
<dbReference type="PANTHER" id="PTHR31906">
    <property type="entry name" value="PLASTID-LIPID-ASSOCIATED PROTEIN 4, CHLOROPLASTIC-RELATED"/>
    <property type="match status" value="1"/>
</dbReference>
<evidence type="ECO:0000313" key="7">
    <source>
        <dbReference type="Proteomes" id="UP001472866"/>
    </source>
</evidence>
<evidence type="ECO:0000313" key="5">
    <source>
        <dbReference type="EMBL" id="CAE0188444.1"/>
    </source>
</evidence>
<reference evidence="6 7" key="2">
    <citation type="submission" date="2024-03" db="EMBL/GenBank/DDBJ databases">
        <title>Complete genome sequence of the green alga Chloropicon roscoffensis RCC1871.</title>
        <authorList>
            <person name="Lemieux C."/>
            <person name="Pombert J.-F."/>
            <person name="Otis C."/>
            <person name="Turmel M."/>
        </authorList>
    </citation>
    <scope>NUCLEOTIDE SEQUENCE [LARGE SCALE GENOMIC DNA]</scope>
    <source>
        <strain evidence="6 7">RCC1871</strain>
    </source>
</reference>
<proteinExistence type="predicted"/>
<evidence type="ECO:0000256" key="2">
    <source>
        <dbReference type="ARBA" id="ARBA00022640"/>
    </source>
</evidence>
<comment type="subcellular location">
    <subcellularLocation>
        <location evidence="1">Plastid</location>
    </subcellularLocation>
</comment>
<sequence length="274" mass="29618">MRLGYRVRPGPSAKVTTGVRAARLVGDAKRLRPSASEVEQPSTRAPRDDDLVARRKAELLAVTAGTNRGANAGIEKRAEVEEAQTALESVGGDIDLDTALEGKWRLLYTTSLDLLPLFWVENLTQLNSVGPIYQSFERPNVSGVGKVQNIISASLPPFLDSVTLTVSASYEVVSKRRIALNFEEAEVSDFVLSDLGKTVVSPAVLPRGQATMRVLQLIQDFTASAPLRSPFGSDVRRAVGNPTLLITHLTDSILVGRAIPGGGVYILEREEEDL</sequence>
<evidence type="ECO:0000259" key="3">
    <source>
        <dbReference type="Pfam" id="PF04755"/>
    </source>
</evidence>
<dbReference type="EMBL" id="HBHZ01001939">
    <property type="protein sequence ID" value="CAE0188443.1"/>
    <property type="molecule type" value="Transcribed_RNA"/>
</dbReference>
<name>A0A7S3FMJ2_9CHLO</name>
<gene>
    <name evidence="4" type="ORF">CROS1456_LOCUS1512</name>
    <name evidence="5" type="ORF">CROS1456_LOCUS1513</name>
    <name evidence="6" type="ORF">HKI87_01g05830</name>
</gene>
<evidence type="ECO:0000313" key="6">
    <source>
        <dbReference type="EMBL" id="WZN59058.1"/>
    </source>
</evidence>
<evidence type="ECO:0000313" key="4">
    <source>
        <dbReference type="EMBL" id="CAE0188443.1"/>
    </source>
</evidence>
<organism evidence="4">
    <name type="scientific">Chloropicon roscoffensis</name>
    <dbReference type="NCBI Taxonomy" id="1461544"/>
    <lineage>
        <taxon>Eukaryota</taxon>
        <taxon>Viridiplantae</taxon>
        <taxon>Chlorophyta</taxon>
        <taxon>Chloropicophyceae</taxon>
        <taxon>Chloropicales</taxon>
        <taxon>Chloropicaceae</taxon>
        <taxon>Chloropicon</taxon>
    </lineage>
</organism>
<feature type="domain" description="Plastid lipid-associated protein/fibrillin conserved" evidence="3">
    <location>
        <begin position="55"/>
        <end position="266"/>
    </location>
</feature>
<keyword evidence="2" id="KW-0934">Plastid</keyword>
<dbReference type="GO" id="GO:0009536">
    <property type="term" value="C:plastid"/>
    <property type="evidence" value="ECO:0007669"/>
    <property type="project" value="UniProtKB-SubCell"/>
</dbReference>
<dbReference type="InterPro" id="IPR039633">
    <property type="entry name" value="PAP"/>
</dbReference>
<evidence type="ECO:0000256" key="1">
    <source>
        <dbReference type="ARBA" id="ARBA00004474"/>
    </source>
</evidence>
<dbReference type="AlphaFoldDB" id="A0A7S3FMJ2"/>
<dbReference type="Proteomes" id="UP001472866">
    <property type="component" value="Chromosome 01"/>
</dbReference>